<dbReference type="InterPro" id="IPR018247">
    <property type="entry name" value="EF_Hand_1_Ca_BS"/>
</dbReference>
<evidence type="ECO:0000259" key="2">
    <source>
        <dbReference type="PROSITE" id="PS50222"/>
    </source>
</evidence>
<dbReference type="PROSITE" id="PS00018">
    <property type="entry name" value="EF_HAND_1"/>
    <property type="match status" value="2"/>
</dbReference>
<dbReference type="PROSITE" id="PS50222">
    <property type="entry name" value="EF_HAND_2"/>
    <property type="match status" value="2"/>
</dbReference>
<feature type="domain" description="EF-hand" evidence="2">
    <location>
        <begin position="37"/>
        <end position="72"/>
    </location>
</feature>
<proteinExistence type="predicted"/>
<dbReference type="AlphaFoldDB" id="A0A2G8LPT9"/>
<feature type="domain" description="EF-hand" evidence="2">
    <location>
        <begin position="115"/>
        <end position="150"/>
    </location>
</feature>
<protein>
    <submittedName>
        <fullName evidence="3">Calmodulin-domain kinase</fullName>
    </submittedName>
</protein>
<evidence type="ECO:0000313" key="4">
    <source>
        <dbReference type="Proteomes" id="UP000230750"/>
    </source>
</evidence>
<dbReference type="Proteomes" id="UP000230750">
    <property type="component" value="Unassembled WGS sequence"/>
</dbReference>
<dbReference type="GO" id="GO:0005509">
    <property type="term" value="F:calcium ion binding"/>
    <property type="evidence" value="ECO:0007669"/>
    <property type="project" value="InterPro"/>
</dbReference>
<sequence length="187" mass="20755">MYREPTSWLGLVAAVFCVLFGSTVPFPTTIGRDQRIHVDNIAQDVFSVYDLNKDGHLDVIEVILLAIRHQSGSHGQLDAITHTVTTLFEVLERDGNGKIDISEFQNLQSDPAIYATNDEVFGMFQLLDLNRNGRLSVSEVGLSLFNGTLTEANRKSIEAVDKTGTEEINYAEFASAMRQHPVLRSSI</sequence>
<accession>A0A2G8LPT9</accession>
<dbReference type="EMBL" id="MRZV01000015">
    <property type="protein sequence ID" value="PIK62273.1"/>
    <property type="molecule type" value="Genomic_DNA"/>
</dbReference>
<comment type="caution">
    <text evidence="3">The sequence shown here is derived from an EMBL/GenBank/DDBJ whole genome shotgun (WGS) entry which is preliminary data.</text>
</comment>
<name>A0A2G8LPT9_STIJA</name>
<keyword evidence="1" id="KW-0106">Calcium</keyword>
<organism evidence="3 4">
    <name type="scientific">Stichopus japonicus</name>
    <name type="common">Sea cucumber</name>
    <dbReference type="NCBI Taxonomy" id="307972"/>
    <lineage>
        <taxon>Eukaryota</taxon>
        <taxon>Metazoa</taxon>
        <taxon>Echinodermata</taxon>
        <taxon>Eleutherozoa</taxon>
        <taxon>Echinozoa</taxon>
        <taxon>Holothuroidea</taxon>
        <taxon>Aspidochirotacea</taxon>
        <taxon>Aspidochirotida</taxon>
        <taxon>Stichopodidae</taxon>
        <taxon>Apostichopus</taxon>
    </lineage>
</organism>
<gene>
    <name evidence="3" type="ORF">BSL78_00796</name>
</gene>
<dbReference type="OrthoDB" id="343296at2759"/>
<keyword evidence="4" id="KW-1185">Reference proteome</keyword>
<dbReference type="GO" id="GO:0016301">
    <property type="term" value="F:kinase activity"/>
    <property type="evidence" value="ECO:0007669"/>
    <property type="project" value="UniProtKB-KW"/>
</dbReference>
<evidence type="ECO:0000256" key="1">
    <source>
        <dbReference type="ARBA" id="ARBA00022837"/>
    </source>
</evidence>
<dbReference type="Pfam" id="PF13499">
    <property type="entry name" value="EF-hand_7"/>
    <property type="match status" value="1"/>
</dbReference>
<keyword evidence="3" id="KW-0808">Transferase</keyword>
<dbReference type="Pfam" id="PF13202">
    <property type="entry name" value="EF-hand_5"/>
    <property type="match status" value="1"/>
</dbReference>
<dbReference type="Gene3D" id="1.10.238.10">
    <property type="entry name" value="EF-hand"/>
    <property type="match status" value="1"/>
</dbReference>
<dbReference type="SUPFAM" id="SSF47473">
    <property type="entry name" value="EF-hand"/>
    <property type="match status" value="1"/>
</dbReference>
<keyword evidence="3" id="KW-0418">Kinase</keyword>
<dbReference type="SMART" id="SM00054">
    <property type="entry name" value="EFh"/>
    <property type="match status" value="4"/>
</dbReference>
<evidence type="ECO:0000313" key="3">
    <source>
        <dbReference type="EMBL" id="PIK62273.1"/>
    </source>
</evidence>
<dbReference type="InterPro" id="IPR002048">
    <property type="entry name" value="EF_hand_dom"/>
</dbReference>
<reference evidence="3 4" key="1">
    <citation type="journal article" date="2017" name="PLoS Biol.">
        <title>The sea cucumber genome provides insights into morphological evolution and visceral regeneration.</title>
        <authorList>
            <person name="Zhang X."/>
            <person name="Sun L."/>
            <person name="Yuan J."/>
            <person name="Sun Y."/>
            <person name="Gao Y."/>
            <person name="Zhang L."/>
            <person name="Li S."/>
            <person name="Dai H."/>
            <person name="Hamel J.F."/>
            <person name="Liu C."/>
            <person name="Yu Y."/>
            <person name="Liu S."/>
            <person name="Lin W."/>
            <person name="Guo K."/>
            <person name="Jin S."/>
            <person name="Xu P."/>
            <person name="Storey K.B."/>
            <person name="Huan P."/>
            <person name="Zhang T."/>
            <person name="Zhou Y."/>
            <person name="Zhang J."/>
            <person name="Lin C."/>
            <person name="Li X."/>
            <person name="Xing L."/>
            <person name="Huo D."/>
            <person name="Sun M."/>
            <person name="Wang L."/>
            <person name="Mercier A."/>
            <person name="Li F."/>
            <person name="Yang H."/>
            <person name="Xiang J."/>
        </authorList>
    </citation>
    <scope>NUCLEOTIDE SEQUENCE [LARGE SCALE GENOMIC DNA]</scope>
    <source>
        <strain evidence="3">Shaxun</strain>
        <tissue evidence="3">Muscle</tissue>
    </source>
</reference>
<dbReference type="InterPro" id="IPR011992">
    <property type="entry name" value="EF-hand-dom_pair"/>
</dbReference>
<dbReference type="STRING" id="307972.A0A2G8LPT9"/>